<dbReference type="PRINTS" id="PR00035">
    <property type="entry name" value="HTHGNTR"/>
</dbReference>
<gene>
    <name evidence="5" type="ORF">FM114_02535</name>
</gene>
<dbReference type="GO" id="GO:0003677">
    <property type="term" value="F:DNA binding"/>
    <property type="evidence" value="ECO:0007669"/>
    <property type="project" value="UniProtKB-KW"/>
</dbReference>
<dbReference type="SUPFAM" id="SSF46785">
    <property type="entry name" value="Winged helix' DNA-binding domain"/>
    <property type="match status" value="1"/>
</dbReference>
<feature type="domain" description="HTH gntR-type" evidence="4">
    <location>
        <begin position="5"/>
        <end position="73"/>
    </location>
</feature>
<dbReference type="PANTHER" id="PTHR43537:SF5">
    <property type="entry name" value="UXU OPERON TRANSCRIPTIONAL REGULATOR"/>
    <property type="match status" value="1"/>
</dbReference>
<evidence type="ECO:0000313" key="6">
    <source>
        <dbReference type="Proteomes" id="UP000188342"/>
    </source>
</evidence>
<dbReference type="SMART" id="SM00895">
    <property type="entry name" value="FCD"/>
    <property type="match status" value="1"/>
</dbReference>
<dbReference type="EMBL" id="FUKQ01000010">
    <property type="protein sequence ID" value="SJN20779.1"/>
    <property type="molecule type" value="Genomic_DNA"/>
</dbReference>
<dbReference type="InterPro" id="IPR000524">
    <property type="entry name" value="Tscrpt_reg_HTH_GntR"/>
</dbReference>
<dbReference type="InterPro" id="IPR036390">
    <property type="entry name" value="WH_DNA-bd_sf"/>
</dbReference>
<dbReference type="STRING" id="1255658.FM114_02535"/>
<keyword evidence="6" id="KW-1185">Reference proteome</keyword>
<proteinExistence type="predicted"/>
<dbReference type="Gene3D" id="1.20.120.530">
    <property type="entry name" value="GntR ligand-binding domain-like"/>
    <property type="match status" value="1"/>
</dbReference>
<keyword evidence="2" id="KW-0238">DNA-binding</keyword>
<dbReference type="SMART" id="SM00345">
    <property type="entry name" value="HTH_GNTR"/>
    <property type="match status" value="1"/>
</dbReference>
<keyword evidence="1" id="KW-0805">Transcription regulation</keyword>
<dbReference type="InterPro" id="IPR011711">
    <property type="entry name" value="GntR_C"/>
</dbReference>
<dbReference type="InterPro" id="IPR008920">
    <property type="entry name" value="TF_FadR/GntR_C"/>
</dbReference>
<organism evidence="5 6">
    <name type="scientific">Luteococcus japonicus LSP_Lj1</name>
    <dbReference type="NCBI Taxonomy" id="1255658"/>
    <lineage>
        <taxon>Bacteria</taxon>
        <taxon>Bacillati</taxon>
        <taxon>Actinomycetota</taxon>
        <taxon>Actinomycetes</taxon>
        <taxon>Propionibacteriales</taxon>
        <taxon>Propionibacteriaceae</taxon>
        <taxon>Luteococcus</taxon>
    </lineage>
</organism>
<dbReference type="Proteomes" id="UP000188342">
    <property type="component" value="Unassembled WGS sequence"/>
</dbReference>
<evidence type="ECO:0000256" key="1">
    <source>
        <dbReference type="ARBA" id="ARBA00023015"/>
    </source>
</evidence>
<evidence type="ECO:0000256" key="3">
    <source>
        <dbReference type="ARBA" id="ARBA00023163"/>
    </source>
</evidence>
<evidence type="ECO:0000256" key="2">
    <source>
        <dbReference type="ARBA" id="ARBA00023125"/>
    </source>
</evidence>
<dbReference type="PROSITE" id="PS50949">
    <property type="entry name" value="HTH_GNTR"/>
    <property type="match status" value="1"/>
</dbReference>
<dbReference type="Gene3D" id="1.10.10.10">
    <property type="entry name" value="Winged helix-like DNA-binding domain superfamily/Winged helix DNA-binding domain"/>
    <property type="match status" value="1"/>
</dbReference>
<keyword evidence="3" id="KW-0804">Transcription</keyword>
<dbReference type="SUPFAM" id="SSF48008">
    <property type="entry name" value="GntR ligand-binding domain-like"/>
    <property type="match status" value="1"/>
</dbReference>
<dbReference type="Pfam" id="PF07729">
    <property type="entry name" value="FCD"/>
    <property type="match status" value="1"/>
</dbReference>
<evidence type="ECO:0000259" key="4">
    <source>
        <dbReference type="PROSITE" id="PS50949"/>
    </source>
</evidence>
<dbReference type="Pfam" id="PF00392">
    <property type="entry name" value="GntR"/>
    <property type="match status" value="1"/>
</dbReference>
<dbReference type="InterPro" id="IPR036388">
    <property type="entry name" value="WH-like_DNA-bd_sf"/>
</dbReference>
<name>A0A1R4IM25_9ACTN</name>
<reference evidence="5 6" key="1">
    <citation type="submission" date="2017-02" db="EMBL/GenBank/DDBJ databases">
        <authorList>
            <person name="Peterson S.W."/>
        </authorList>
    </citation>
    <scope>NUCLEOTIDE SEQUENCE [LARGE SCALE GENOMIC DNA]</scope>
    <source>
        <strain evidence="5 6">LSP_Lj1</strain>
    </source>
</reference>
<protein>
    <submittedName>
        <fullName evidence="5">Transcriptional regulator, GntR family</fullName>
    </submittedName>
</protein>
<sequence length="233" mass="25710">MPRHNRDDRSTTRAIKNLILERGLRPGDPIPTEAELVEEIGVSRSSIREAVRTLVALDILQVRHGTGTFVGGLSLSPLVEGMVFRGVLMPGKNHQALRDVVELRRCLDLALEEQIVDALHGKDPSTLRTEVDAMLECAHRGDPITTHDRRFHLLLSECVDNQFYAQLVAAFWDIHQLVAPQLGVASTSDLQASARAHAGLLEAAVAGDSQRYREAIAAHYEPILRSLEAHSRA</sequence>
<evidence type="ECO:0000313" key="5">
    <source>
        <dbReference type="EMBL" id="SJN20779.1"/>
    </source>
</evidence>
<dbReference type="PANTHER" id="PTHR43537">
    <property type="entry name" value="TRANSCRIPTIONAL REGULATOR, GNTR FAMILY"/>
    <property type="match status" value="1"/>
</dbReference>
<dbReference type="OrthoDB" id="155424at2"/>
<dbReference type="RefSeq" id="WP_094763627.1">
    <property type="nucleotide sequence ID" value="NZ_FUKQ01000010.1"/>
</dbReference>
<dbReference type="CDD" id="cd07377">
    <property type="entry name" value="WHTH_GntR"/>
    <property type="match status" value="1"/>
</dbReference>
<accession>A0A1R4IM25</accession>
<dbReference type="AlphaFoldDB" id="A0A1R4IM25"/>
<dbReference type="GO" id="GO:0003700">
    <property type="term" value="F:DNA-binding transcription factor activity"/>
    <property type="evidence" value="ECO:0007669"/>
    <property type="project" value="InterPro"/>
</dbReference>